<dbReference type="EMBL" id="LUCM01004991">
    <property type="protein sequence ID" value="KAA0193510.1"/>
    <property type="molecule type" value="Genomic_DNA"/>
</dbReference>
<protein>
    <submittedName>
        <fullName evidence="1">Uncharacterized protein</fullName>
    </submittedName>
</protein>
<comment type="caution">
    <text evidence="1">The sequence shown here is derived from an EMBL/GenBank/DDBJ whole genome shotgun (WGS) entry which is preliminary data.</text>
</comment>
<evidence type="ECO:0000313" key="2">
    <source>
        <dbReference type="Proteomes" id="UP000728185"/>
    </source>
</evidence>
<sequence>MYKRAGESCFVPFLGNGVALLRARQRFRHRIHGSLAQDTLLSTFCPLCVMCQLKQDMDFVESQGQEI</sequence>
<evidence type="ECO:0000313" key="1">
    <source>
        <dbReference type="EMBL" id="KAA0193510.1"/>
    </source>
</evidence>
<name>A0A8E0RZ69_9TREM</name>
<keyword evidence="2" id="KW-1185">Reference proteome</keyword>
<organism evidence="1 2">
    <name type="scientific">Fasciolopsis buskii</name>
    <dbReference type="NCBI Taxonomy" id="27845"/>
    <lineage>
        <taxon>Eukaryota</taxon>
        <taxon>Metazoa</taxon>
        <taxon>Spiralia</taxon>
        <taxon>Lophotrochozoa</taxon>
        <taxon>Platyhelminthes</taxon>
        <taxon>Trematoda</taxon>
        <taxon>Digenea</taxon>
        <taxon>Plagiorchiida</taxon>
        <taxon>Echinostomata</taxon>
        <taxon>Echinostomatoidea</taxon>
        <taxon>Fasciolidae</taxon>
        <taxon>Fasciolopsis</taxon>
    </lineage>
</organism>
<gene>
    <name evidence="1" type="ORF">FBUS_04388</name>
</gene>
<dbReference type="Proteomes" id="UP000728185">
    <property type="component" value="Unassembled WGS sequence"/>
</dbReference>
<dbReference type="OrthoDB" id="1045822at2759"/>
<reference evidence="1" key="1">
    <citation type="submission" date="2019-05" db="EMBL/GenBank/DDBJ databases">
        <title>Annotation for the trematode Fasciolopsis buski.</title>
        <authorList>
            <person name="Choi Y.-J."/>
        </authorList>
    </citation>
    <scope>NUCLEOTIDE SEQUENCE</scope>
    <source>
        <strain evidence="1">HT</strain>
        <tissue evidence="1">Whole worm</tissue>
    </source>
</reference>
<accession>A0A8E0RZ69</accession>
<proteinExistence type="predicted"/>
<dbReference type="AlphaFoldDB" id="A0A8E0RZ69"/>